<dbReference type="Proteomes" id="UP000030758">
    <property type="component" value="Unassembled WGS sequence"/>
</dbReference>
<dbReference type="InterPro" id="IPR035975">
    <property type="entry name" value="E2/EBNA1_C_sf"/>
</dbReference>
<dbReference type="SUPFAM" id="SSF54957">
    <property type="entry name" value="Viral DNA-binding domain"/>
    <property type="match status" value="1"/>
</dbReference>
<evidence type="ECO:0000313" key="3">
    <source>
        <dbReference type="EMBL" id="KFD70223.1"/>
    </source>
</evidence>
<evidence type="ECO:0000256" key="1">
    <source>
        <dbReference type="ARBA" id="ARBA00004147"/>
    </source>
</evidence>
<dbReference type="GO" id="GO:0003700">
    <property type="term" value="F:DNA-binding transcription factor activity"/>
    <property type="evidence" value="ECO:0007669"/>
    <property type="project" value="InterPro"/>
</dbReference>
<keyword evidence="2" id="KW-1048">Host nucleus</keyword>
<sequence length="66" mass="7810">MLPVHRFRCIRYRLHKNFSEAFCSCSTQKTGHEDNQAALNMFTDHLSREDDKEQDQHAEVVRENST</sequence>
<gene>
    <name evidence="3" type="ORF">M514_17573</name>
</gene>
<organism evidence="3">
    <name type="scientific">Trichuris suis</name>
    <name type="common">pig whipworm</name>
    <dbReference type="NCBI Taxonomy" id="68888"/>
    <lineage>
        <taxon>Eukaryota</taxon>
        <taxon>Metazoa</taxon>
        <taxon>Ecdysozoa</taxon>
        <taxon>Nematoda</taxon>
        <taxon>Enoplea</taxon>
        <taxon>Dorylaimia</taxon>
        <taxon>Trichinellida</taxon>
        <taxon>Trichuridae</taxon>
        <taxon>Trichuris</taxon>
    </lineage>
</organism>
<protein>
    <submittedName>
        <fullName evidence="3">Uncharacterized protein</fullName>
    </submittedName>
</protein>
<proteinExistence type="predicted"/>
<dbReference type="EMBL" id="KL367489">
    <property type="protein sequence ID" value="KFD70223.1"/>
    <property type="molecule type" value="Genomic_DNA"/>
</dbReference>
<dbReference type="GO" id="GO:0003677">
    <property type="term" value="F:DNA binding"/>
    <property type="evidence" value="ECO:0007669"/>
    <property type="project" value="InterPro"/>
</dbReference>
<dbReference type="GO" id="GO:0006275">
    <property type="term" value="P:regulation of DNA replication"/>
    <property type="evidence" value="ECO:0007669"/>
    <property type="project" value="InterPro"/>
</dbReference>
<reference evidence="3" key="1">
    <citation type="journal article" date="2014" name="Nat. Genet.">
        <title>Genome and transcriptome of the porcine whipworm Trichuris suis.</title>
        <authorList>
            <person name="Jex A.R."/>
            <person name="Nejsum P."/>
            <person name="Schwarz E.M."/>
            <person name="Hu L."/>
            <person name="Young N.D."/>
            <person name="Hall R.S."/>
            <person name="Korhonen P.K."/>
            <person name="Liao S."/>
            <person name="Thamsborg S."/>
            <person name="Xia J."/>
            <person name="Xu P."/>
            <person name="Wang S."/>
            <person name="Scheerlinck J.P."/>
            <person name="Hofmann A."/>
            <person name="Sternberg P.W."/>
            <person name="Wang J."/>
            <person name="Gasser R.B."/>
        </authorList>
    </citation>
    <scope>NUCLEOTIDE SEQUENCE [LARGE SCALE GENOMIC DNA]</scope>
    <source>
        <strain evidence="3">DCEP-RM93F</strain>
    </source>
</reference>
<comment type="subcellular location">
    <subcellularLocation>
        <location evidence="1">Host nucleus</location>
    </subcellularLocation>
</comment>
<dbReference type="GO" id="GO:0042025">
    <property type="term" value="C:host cell nucleus"/>
    <property type="evidence" value="ECO:0007669"/>
    <property type="project" value="UniProtKB-SubCell"/>
</dbReference>
<evidence type="ECO:0000256" key="2">
    <source>
        <dbReference type="ARBA" id="ARBA00022562"/>
    </source>
</evidence>
<accession>A0A085NL77</accession>
<name>A0A085NL77_9BILA</name>
<dbReference type="AlphaFoldDB" id="A0A085NL77"/>